<keyword evidence="2" id="KW-1185">Reference proteome</keyword>
<protein>
    <recommendedName>
        <fullName evidence="3">DUF4254 domain-containing protein</fullName>
    </recommendedName>
</protein>
<evidence type="ECO:0000313" key="2">
    <source>
        <dbReference type="Proteomes" id="UP000829992"/>
    </source>
</evidence>
<evidence type="ECO:0008006" key="3">
    <source>
        <dbReference type="Google" id="ProtNLM"/>
    </source>
</evidence>
<sequence>MTETPPAVWIDGDPLMEAMAASVWDRCQHSDSGLVIDDPRNIAVAAVSALRTTPADRDLRDRVTEIVNRLAAHAKGFQDVLDESDRGPWGRLVCGDIDELRTALADPALADRAAVPPRVFADGGVNDLRELYALHHVLRDAGVEPTRPIHKAIDALRSAWDRELRREQLRRMAAAKTQPVEPRCTCGDAGPAFAPAGHYADYPQAGEGR</sequence>
<dbReference type="RefSeq" id="WP_249585908.1">
    <property type="nucleotide sequence ID" value="NZ_BAAAQL010000002.1"/>
</dbReference>
<evidence type="ECO:0000313" key="1">
    <source>
        <dbReference type="EMBL" id="UQT54412.1"/>
    </source>
</evidence>
<accession>A0ABY4PLY4</accession>
<gene>
    <name evidence="1" type="ORF">M4V62_04520</name>
</gene>
<reference evidence="1 2" key="1">
    <citation type="submission" date="2022-05" db="EMBL/GenBank/DDBJ databases">
        <authorList>
            <person name="Zhou X."/>
            <person name="Li K."/>
            <person name="Man Y."/>
        </authorList>
    </citation>
    <scope>NUCLEOTIDE SEQUENCE [LARGE SCALE GENOMIC DNA]</scope>
    <source>
        <strain evidence="1 2">MS405</strain>
    </source>
</reference>
<dbReference type="Proteomes" id="UP000829992">
    <property type="component" value="Chromosome"/>
</dbReference>
<dbReference type="EMBL" id="CP097289">
    <property type="protein sequence ID" value="UQT54412.1"/>
    <property type="molecule type" value="Genomic_DNA"/>
</dbReference>
<proteinExistence type="predicted"/>
<name>A0ABY4PLY4_9ACTN</name>
<organism evidence="1 2">
    <name type="scientific">Streptomyces durmitorensis</name>
    <dbReference type="NCBI Taxonomy" id="319947"/>
    <lineage>
        <taxon>Bacteria</taxon>
        <taxon>Bacillati</taxon>
        <taxon>Actinomycetota</taxon>
        <taxon>Actinomycetes</taxon>
        <taxon>Kitasatosporales</taxon>
        <taxon>Streptomycetaceae</taxon>
        <taxon>Streptomyces</taxon>
    </lineage>
</organism>